<dbReference type="Proteomes" id="UP000316855">
    <property type="component" value="Chromosome"/>
</dbReference>
<keyword evidence="3" id="KW-1185">Reference proteome</keyword>
<gene>
    <name evidence="2" type="ORF">Pan161_18830</name>
</gene>
<accession>A0A517VB47</accession>
<dbReference type="AlphaFoldDB" id="A0A517VB47"/>
<dbReference type="KEGG" id="gax:Pan161_18830"/>
<name>A0A517VB47_9PLAN</name>
<protein>
    <submittedName>
        <fullName evidence="2">Uncharacterized protein</fullName>
    </submittedName>
</protein>
<dbReference type="OrthoDB" id="290375at2"/>
<proteinExistence type="predicted"/>
<feature type="region of interest" description="Disordered" evidence="1">
    <location>
        <begin position="1"/>
        <end position="23"/>
    </location>
</feature>
<dbReference type="RefSeq" id="WP_145226029.1">
    <property type="nucleotide sequence ID" value="NZ_CP036343.1"/>
</dbReference>
<dbReference type="EMBL" id="CP036343">
    <property type="protein sequence ID" value="QDT90233.1"/>
    <property type="molecule type" value="Genomic_DNA"/>
</dbReference>
<evidence type="ECO:0000256" key="1">
    <source>
        <dbReference type="SAM" id="MobiDB-lite"/>
    </source>
</evidence>
<evidence type="ECO:0000313" key="2">
    <source>
        <dbReference type="EMBL" id="QDT90233.1"/>
    </source>
</evidence>
<sequence>MMNMNATTSQHAQSTGQSTENYATSAGVAEQLQPVDDLVDYVSTYAKQNPGTAALWCFGIGFIVGWKLKPW</sequence>
<reference evidence="2 3" key="1">
    <citation type="submission" date="2019-02" db="EMBL/GenBank/DDBJ databases">
        <title>Deep-cultivation of Planctomycetes and their phenomic and genomic characterization uncovers novel biology.</title>
        <authorList>
            <person name="Wiegand S."/>
            <person name="Jogler M."/>
            <person name="Boedeker C."/>
            <person name="Pinto D."/>
            <person name="Vollmers J."/>
            <person name="Rivas-Marin E."/>
            <person name="Kohn T."/>
            <person name="Peeters S.H."/>
            <person name="Heuer A."/>
            <person name="Rast P."/>
            <person name="Oberbeckmann S."/>
            <person name="Bunk B."/>
            <person name="Jeske O."/>
            <person name="Meyerdierks A."/>
            <person name="Storesund J.E."/>
            <person name="Kallscheuer N."/>
            <person name="Luecker S."/>
            <person name="Lage O.M."/>
            <person name="Pohl T."/>
            <person name="Merkel B.J."/>
            <person name="Hornburger P."/>
            <person name="Mueller R.-W."/>
            <person name="Bruemmer F."/>
            <person name="Labrenz M."/>
            <person name="Spormann A.M."/>
            <person name="Op den Camp H."/>
            <person name="Overmann J."/>
            <person name="Amann R."/>
            <person name="Jetten M.S.M."/>
            <person name="Mascher T."/>
            <person name="Medema M.H."/>
            <person name="Devos D.P."/>
            <person name="Kaster A.-K."/>
            <person name="Ovreas L."/>
            <person name="Rohde M."/>
            <person name="Galperin M.Y."/>
            <person name="Jogler C."/>
        </authorList>
    </citation>
    <scope>NUCLEOTIDE SEQUENCE [LARGE SCALE GENOMIC DNA]</scope>
    <source>
        <strain evidence="2 3">Pan161</strain>
    </source>
</reference>
<evidence type="ECO:0000313" key="3">
    <source>
        <dbReference type="Proteomes" id="UP000316855"/>
    </source>
</evidence>
<organism evidence="2 3">
    <name type="scientific">Gimesia algae</name>
    <dbReference type="NCBI Taxonomy" id="2527971"/>
    <lineage>
        <taxon>Bacteria</taxon>
        <taxon>Pseudomonadati</taxon>
        <taxon>Planctomycetota</taxon>
        <taxon>Planctomycetia</taxon>
        <taxon>Planctomycetales</taxon>
        <taxon>Planctomycetaceae</taxon>
        <taxon>Gimesia</taxon>
    </lineage>
</organism>